<reference evidence="1" key="1">
    <citation type="submission" date="2022-06" db="EMBL/GenBank/DDBJ databases">
        <title>Complete Genome of Aeromonas sp. Strain SOD01 Isolated from an Urban Freshwater Stream.</title>
        <authorList>
            <person name="Williams L.E."/>
            <person name="Brysgel T."/>
            <person name="Capestro E.M."/>
            <person name="Foltz G.V."/>
            <person name="Gardner A.E."/>
            <person name="Ingrassia J."/>
            <person name="Peterson E."/>
            <person name="Arruda J."/>
            <person name="Flaherty I."/>
            <person name="Hunt M."/>
            <person name="Pappas G."/>
            <person name="Ramsaran S."/>
            <person name="Rocha M."/>
        </authorList>
    </citation>
    <scope>NUCLEOTIDE SEQUENCE</scope>
    <source>
        <strain evidence="1">SOD01</strain>
    </source>
</reference>
<gene>
    <name evidence="1" type="ORF">NHF51_09765</name>
</gene>
<proteinExistence type="predicted"/>
<dbReference type="RefSeq" id="WP_252996293.1">
    <property type="nucleotide sequence ID" value="NZ_CP099717.1"/>
</dbReference>
<sequence length="248" mass="28685">MVRLTFPIFIHLWETTSSIAIMKMLSEQAERNVERAIKEADLPGTVTEGKYWDEVMNEHGENFPFEQTYYSCGSCIGHDHDEVKSEYIHLITQLTRRSAFLTIFGLLEHRMSQCLKLMISLSSYTEEIKLGIMEKTHFVLKKIINGSDITDIDHLIVIRNIMAHNDGVATNYKEISIRKGKKSASERRLLRSIRRAENENSVISVSYFNNVIMNERFLMYAVDEIQRYVESLEAAVQTYYKTKSGSPL</sequence>
<accession>A0AAE9SDG6</accession>
<organism evidence="1 2">
    <name type="scientific">Aeromonas encheleia</name>
    <dbReference type="NCBI Taxonomy" id="73010"/>
    <lineage>
        <taxon>Bacteria</taxon>
        <taxon>Pseudomonadati</taxon>
        <taxon>Pseudomonadota</taxon>
        <taxon>Gammaproteobacteria</taxon>
        <taxon>Aeromonadales</taxon>
        <taxon>Aeromonadaceae</taxon>
        <taxon>Aeromonas</taxon>
    </lineage>
</organism>
<protein>
    <submittedName>
        <fullName evidence="1">Uncharacterized protein</fullName>
    </submittedName>
</protein>
<dbReference type="EMBL" id="CP099717">
    <property type="protein sequence ID" value="USV59393.1"/>
    <property type="molecule type" value="Genomic_DNA"/>
</dbReference>
<evidence type="ECO:0000313" key="1">
    <source>
        <dbReference type="EMBL" id="USV59393.1"/>
    </source>
</evidence>
<evidence type="ECO:0000313" key="2">
    <source>
        <dbReference type="Proteomes" id="UP001056890"/>
    </source>
</evidence>
<dbReference type="Proteomes" id="UP001056890">
    <property type="component" value="Chromosome"/>
</dbReference>
<dbReference type="AlphaFoldDB" id="A0AAE9SDG6"/>
<keyword evidence="2" id="KW-1185">Reference proteome</keyword>
<name>A0AAE9SDG6_9GAMM</name>